<dbReference type="HAMAP" id="MF_01057">
    <property type="entry name" value="tRNA_methyltr_TrmB"/>
    <property type="match status" value="1"/>
</dbReference>
<feature type="binding site" evidence="9">
    <location>
        <position position="43"/>
    </location>
    <ligand>
        <name>S-adenosyl-L-methionine</name>
        <dbReference type="ChEBI" id="CHEBI:59789"/>
    </ligand>
</feature>
<feature type="binding site" evidence="9">
    <location>
        <position position="95"/>
    </location>
    <ligand>
        <name>S-adenosyl-L-methionine</name>
        <dbReference type="ChEBI" id="CHEBI:59789"/>
    </ligand>
</feature>
<dbReference type="EMBL" id="FOHN01000013">
    <property type="protein sequence ID" value="SET27894.1"/>
    <property type="molecule type" value="Genomic_DNA"/>
</dbReference>
<proteinExistence type="inferred from homology"/>
<keyword evidence="4 9" id="KW-0808">Transferase</keyword>
<evidence type="ECO:0000256" key="8">
    <source>
        <dbReference type="ARBA" id="ARBA00060767"/>
    </source>
</evidence>
<dbReference type="OrthoDB" id="9802090at2"/>
<keyword evidence="3 9" id="KW-0489">Methyltransferase</keyword>
<evidence type="ECO:0000256" key="7">
    <source>
        <dbReference type="ARBA" id="ARBA00060552"/>
    </source>
</evidence>
<feature type="binding site" evidence="9">
    <location>
        <position position="121"/>
    </location>
    <ligand>
        <name>substrate</name>
    </ligand>
</feature>
<evidence type="ECO:0000256" key="2">
    <source>
        <dbReference type="ARBA" id="ARBA00003015"/>
    </source>
</evidence>
<evidence type="ECO:0000313" key="11">
    <source>
        <dbReference type="Proteomes" id="UP000199800"/>
    </source>
</evidence>
<dbReference type="AlphaFoldDB" id="A0A1I0D8N5"/>
<comment type="catalytic activity">
    <reaction evidence="1 9">
        <text>guanosine(46) in tRNA + S-adenosyl-L-methionine = N(7)-methylguanosine(46) in tRNA + S-adenosyl-L-homocysteine</text>
        <dbReference type="Rhea" id="RHEA:42708"/>
        <dbReference type="Rhea" id="RHEA-COMP:10188"/>
        <dbReference type="Rhea" id="RHEA-COMP:10189"/>
        <dbReference type="ChEBI" id="CHEBI:57856"/>
        <dbReference type="ChEBI" id="CHEBI:59789"/>
        <dbReference type="ChEBI" id="CHEBI:74269"/>
        <dbReference type="ChEBI" id="CHEBI:74480"/>
        <dbReference type="EC" id="2.1.1.33"/>
    </reaction>
</comment>
<comment type="similarity">
    <text evidence="8 9">Belongs to the class I-like SAM-binding methyltransferase superfamily. TrmB family.</text>
</comment>
<evidence type="ECO:0000256" key="4">
    <source>
        <dbReference type="ARBA" id="ARBA00022679"/>
    </source>
</evidence>
<dbReference type="CDD" id="cd02440">
    <property type="entry name" value="AdoMet_MTases"/>
    <property type="match status" value="1"/>
</dbReference>
<evidence type="ECO:0000256" key="3">
    <source>
        <dbReference type="ARBA" id="ARBA00022603"/>
    </source>
</evidence>
<keyword evidence="5 9" id="KW-0949">S-adenosyl-L-methionine</keyword>
<dbReference type="SUPFAM" id="SSF53335">
    <property type="entry name" value="S-adenosyl-L-methionine-dependent methyltransferases"/>
    <property type="match status" value="1"/>
</dbReference>
<dbReference type="RefSeq" id="WP_092478010.1">
    <property type="nucleotide sequence ID" value="NZ_FOHN01000013.1"/>
</dbReference>
<evidence type="ECO:0000256" key="1">
    <source>
        <dbReference type="ARBA" id="ARBA00000142"/>
    </source>
</evidence>
<feature type="binding site" evidence="9">
    <location>
        <begin position="191"/>
        <end position="194"/>
    </location>
    <ligand>
        <name>substrate</name>
    </ligand>
</feature>
<reference evidence="10 11" key="1">
    <citation type="submission" date="2016-10" db="EMBL/GenBank/DDBJ databases">
        <authorList>
            <person name="de Groot N.N."/>
        </authorList>
    </citation>
    <scope>NUCLEOTIDE SEQUENCE [LARGE SCALE GENOMIC DNA]</scope>
    <source>
        <strain evidence="10 11">DSM 1801</strain>
    </source>
</reference>
<sequence length="211" mass="24925">MRLRNVKGSREKIAENDFVIHNPEKMKGKWKEVFGNDNPIHIEVGMGKGRFLMELSNQNPDINYLGIEKYSSVLIRAIEKRQETELSNLFFIRMDAEDINEVFAEGEIDRIYLNFSDPWPKDRHAKRRLTSHQFLERYDKFLKKDGVLIFKTDNKALFDFSLEEVPVAGWKLENHTYDLHHSEYNEGNVMTEYEEKFSSMGNPICRMVISR</sequence>
<dbReference type="NCBIfam" id="TIGR00091">
    <property type="entry name" value="tRNA (guanosine(46)-N7)-methyltransferase TrmB"/>
    <property type="match status" value="1"/>
</dbReference>
<dbReference type="InterPro" id="IPR029063">
    <property type="entry name" value="SAM-dependent_MTases_sf"/>
</dbReference>
<dbReference type="InterPro" id="IPR055361">
    <property type="entry name" value="tRNA_methyltr_TrmB_bact"/>
</dbReference>
<comment type="caution">
    <text evidence="9">Lacks conserved residue(s) required for the propagation of feature annotation.</text>
</comment>
<gene>
    <name evidence="9" type="primary">trmB</name>
    <name evidence="10" type="ORF">SAMN04487772_11325</name>
</gene>
<dbReference type="Proteomes" id="UP000199800">
    <property type="component" value="Unassembled WGS sequence"/>
</dbReference>
<dbReference type="GO" id="GO:0008176">
    <property type="term" value="F:tRNA (guanine(46)-N7)-methyltransferase activity"/>
    <property type="evidence" value="ECO:0007669"/>
    <property type="project" value="UniProtKB-UniRule"/>
</dbReference>
<protein>
    <recommendedName>
        <fullName evidence="9">tRNA (guanine-N(7)-)-methyltransferase</fullName>
        <ecNumber evidence="9">2.1.1.33</ecNumber>
    </recommendedName>
    <alternativeName>
        <fullName evidence="9">tRNA (guanine(46)-N(7))-methyltransferase</fullName>
    </alternativeName>
    <alternativeName>
        <fullName evidence="9">tRNA(m7G46)-methyltransferase</fullName>
    </alternativeName>
</protein>
<feature type="binding site" evidence="9">
    <location>
        <position position="117"/>
    </location>
    <ligand>
        <name>S-adenosyl-L-methionine</name>
        <dbReference type="ChEBI" id="CHEBI:59789"/>
    </ligand>
</feature>
<dbReference type="InterPro" id="IPR003358">
    <property type="entry name" value="tRNA_(Gua-N-7)_MeTrfase_Trmb"/>
</dbReference>
<feature type="binding site" evidence="9">
    <location>
        <position position="68"/>
    </location>
    <ligand>
        <name>S-adenosyl-L-methionine</name>
        <dbReference type="ChEBI" id="CHEBI:59789"/>
    </ligand>
</feature>
<dbReference type="FunFam" id="3.40.50.150:FF:000035">
    <property type="entry name" value="tRNA (guanine-N(7)-)-methyltransferase"/>
    <property type="match status" value="1"/>
</dbReference>
<evidence type="ECO:0000313" key="10">
    <source>
        <dbReference type="EMBL" id="SET27894.1"/>
    </source>
</evidence>
<dbReference type="PROSITE" id="PS51625">
    <property type="entry name" value="SAM_MT_TRMB"/>
    <property type="match status" value="1"/>
</dbReference>
<evidence type="ECO:0000256" key="5">
    <source>
        <dbReference type="ARBA" id="ARBA00022691"/>
    </source>
</evidence>
<dbReference type="NCBIfam" id="NF001080">
    <property type="entry name" value="PRK00121.2-2"/>
    <property type="match status" value="1"/>
</dbReference>
<dbReference type="GO" id="GO:0043527">
    <property type="term" value="C:tRNA methyltransferase complex"/>
    <property type="evidence" value="ECO:0007669"/>
    <property type="project" value="TreeGrafter"/>
</dbReference>
<dbReference type="STRING" id="29364.SAMN04487772_11325"/>
<evidence type="ECO:0000256" key="9">
    <source>
        <dbReference type="HAMAP-Rule" id="MF_01057"/>
    </source>
</evidence>
<accession>A0A1I0D8N5</accession>
<dbReference type="Pfam" id="PF02390">
    <property type="entry name" value="Methyltransf_4"/>
    <property type="match status" value="1"/>
</dbReference>
<keyword evidence="11" id="KW-1185">Reference proteome</keyword>
<comment type="pathway">
    <text evidence="7 9">tRNA modification; N(7)-methylguanine-tRNA biosynthesis.</text>
</comment>
<dbReference type="EC" id="2.1.1.33" evidence="9"/>
<dbReference type="Gene3D" id="3.40.50.150">
    <property type="entry name" value="Vaccinia Virus protein VP39"/>
    <property type="match status" value="1"/>
</dbReference>
<organism evidence="10 11">
    <name type="scientific">[Clostridium] polysaccharolyticum</name>
    <dbReference type="NCBI Taxonomy" id="29364"/>
    <lineage>
        <taxon>Bacteria</taxon>
        <taxon>Bacillati</taxon>
        <taxon>Bacillota</taxon>
        <taxon>Clostridia</taxon>
        <taxon>Lachnospirales</taxon>
        <taxon>Lachnospiraceae</taxon>
    </lineage>
</organism>
<dbReference type="PANTHER" id="PTHR23417">
    <property type="entry name" value="3-DEOXY-D-MANNO-OCTULOSONIC-ACID TRANSFERASE/TRNA GUANINE-N 7 - -METHYLTRANSFERASE"/>
    <property type="match status" value="1"/>
</dbReference>
<name>A0A1I0D8N5_9FIRM</name>
<comment type="function">
    <text evidence="2 9">Catalyzes the formation of N(7)-methylguanine at position 46 (m7G46) in tRNA.</text>
</comment>
<keyword evidence="6 9" id="KW-0819">tRNA processing</keyword>
<evidence type="ECO:0000256" key="6">
    <source>
        <dbReference type="ARBA" id="ARBA00022694"/>
    </source>
</evidence>
<dbReference type="PANTHER" id="PTHR23417:SF14">
    <property type="entry name" value="PENTACOTRIPEPTIDE-REPEAT REGION OF PRORP DOMAIN-CONTAINING PROTEIN"/>
    <property type="match status" value="1"/>
</dbReference>
<feature type="binding site" evidence="9">
    <location>
        <position position="153"/>
    </location>
    <ligand>
        <name>substrate</name>
    </ligand>
</feature>
<dbReference type="UniPathway" id="UPA00989"/>